<gene>
    <name evidence="1" type="ORF">HYH03_013605</name>
</gene>
<name>A0A835XVU5_9CHLO</name>
<accession>A0A835XVU5</accession>
<keyword evidence="2" id="KW-1185">Reference proteome</keyword>
<reference evidence="1" key="1">
    <citation type="journal article" date="2020" name="bioRxiv">
        <title>Comparative genomics of Chlamydomonas.</title>
        <authorList>
            <person name="Craig R.J."/>
            <person name="Hasan A.R."/>
            <person name="Ness R.W."/>
            <person name="Keightley P.D."/>
        </authorList>
    </citation>
    <scope>NUCLEOTIDE SEQUENCE</scope>
    <source>
        <strain evidence="1">CCAP 11/70</strain>
    </source>
</reference>
<protein>
    <submittedName>
        <fullName evidence="1">Uncharacterized protein</fullName>
    </submittedName>
</protein>
<evidence type="ECO:0000313" key="2">
    <source>
        <dbReference type="Proteomes" id="UP000612055"/>
    </source>
</evidence>
<dbReference type="AlphaFoldDB" id="A0A835XVU5"/>
<sequence length="372" mass="40268">MSKFGVENVHIRVADDPDNPLKAHSRVLELFSSVFTDLPVQLPDGMEELAEGRTDIDGTSRSVTAALTVTTWDLTRLINKGGAPVTRAVVQQWLDAVYAQVDSSRSLRLTSSGLNDAEPLLTFADAVGTDDVVMQSISRALVEDSDLHLMVPYGPPSAEGMSPAIRVYLHDAVYYAPTDANQAGTLWRCILNESHQQDLDAAGMAGAMAIDEGGFPALLAKELEAYLHLCGRLKLISLTRLLLDFLKLQCLPTTLSVLLPNMALVLSPRVLHFMPRELLLEGFVRDALEHRPAHVDMTAEKVDAVMSSPGAALWFTMKVNGSDTMSLEKAASGMNLLKRGPTALAIQAVIGGPTQDESKRLRTEIVTAALKS</sequence>
<comment type="caution">
    <text evidence="1">The sequence shown here is derived from an EMBL/GenBank/DDBJ whole genome shotgun (WGS) entry which is preliminary data.</text>
</comment>
<dbReference type="OrthoDB" id="532207at2759"/>
<dbReference type="EMBL" id="JAEHOE010000092">
    <property type="protein sequence ID" value="KAG2487760.1"/>
    <property type="molecule type" value="Genomic_DNA"/>
</dbReference>
<proteinExistence type="predicted"/>
<dbReference type="Proteomes" id="UP000612055">
    <property type="component" value="Unassembled WGS sequence"/>
</dbReference>
<evidence type="ECO:0000313" key="1">
    <source>
        <dbReference type="EMBL" id="KAG2487760.1"/>
    </source>
</evidence>
<organism evidence="1 2">
    <name type="scientific">Edaphochlamys debaryana</name>
    <dbReference type="NCBI Taxonomy" id="47281"/>
    <lineage>
        <taxon>Eukaryota</taxon>
        <taxon>Viridiplantae</taxon>
        <taxon>Chlorophyta</taxon>
        <taxon>core chlorophytes</taxon>
        <taxon>Chlorophyceae</taxon>
        <taxon>CS clade</taxon>
        <taxon>Chlamydomonadales</taxon>
        <taxon>Chlamydomonadales incertae sedis</taxon>
        <taxon>Edaphochlamys</taxon>
    </lineage>
</organism>